<accession>A0A8J3EHU1</accession>
<organism evidence="1 2">
    <name type="scientific">Salipiger pallidus</name>
    <dbReference type="NCBI Taxonomy" id="1775170"/>
    <lineage>
        <taxon>Bacteria</taxon>
        <taxon>Pseudomonadati</taxon>
        <taxon>Pseudomonadota</taxon>
        <taxon>Alphaproteobacteria</taxon>
        <taxon>Rhodobacterales</taxon>
        <taxon>Roseobacteraceae</taxon>
        <taxon>Salipiger</taxon>
    </lineage>
</organism>
<protein>
    <submittedName>
        <fullName evidence="1">Uncharacterized protein</fullName>
    </submittedName>
</protein>
<dbReference type="AlphaFoldDB" id="A0A8J3EHU1"/>
<reference evidence="1" key="2">
    <citation type="submission" date="2020-09" db="EMBL/GenBank/DDBJ databases">
        <authorList>
            <person name="Sun Q."/>
            <person name="Zhou Y."/>
        </authorList>
    </citation>
    <scope>NUCLEOTIDE SEQUENCE</scope>
    <source>
        <strain evidence="1">CGMCC 1.15762</strain>
    </source>
</reference>
<gene>
    <name evidence="1" type="ORF">GCM10011415_32680</name>
</gene>
<evidence type="ECO:0000313" key="1">
    <source>
        <dbReference type="EMBL" id="GGG80729.1"/>
    </source>
</evidence>
<dbReference type="EMBL" id="BMJV01000007">
    <property type="protein sequence ID" value="GGG80729.1"/>
    <property type="molecule type" value="Genomic_DNA"/>
</dbReference>
<reference evidence="1" key="1">
    <citation type="journal article" date="2014" name="Int. J. Syst. Evol. Microbiol.">
        <title>Complete genome sequence of Corynebacterium casei LMG S-19264T (=DSM 44701T), isolated from a smear-ripened cheese.</title>
        <authorList>
            <consortium name="US DOE Joint Genome Institute (JGI-PGF)"/>
            <person name="Walter F."/>
            <person name="Albersmeier A."/>
            <person name="Kalinowski J."/>
            <person name="Ruckert C."/>
        </authorList>
    </citation>
    <scope>NUCLEOTIDE SEQUENCE</scope>
    <source>
        <strain evidence="1">CGMCC 1.15762</strain>
    </source>
</reference>
<keyword evidence="2" id="KW-1185">Reference proteome</keyword>
<name>A0A8J3EHU1_9RHOB</name>
<evidence type="ECO:0000313" key="2">
    <source>
        <dbReference type="Proteomes" id="UP000617145"/>
    </source>
</evidence>
<dbReference type="Proteomes" id="UP000617145">
    <property type="component" value="Unassembled WGS sequence"/>
</dbReference>
<sequence length="81" mass="8889">MLSAAGRLGTWLTGTEEAGWIGMSRSFREGLVYRITNAMEVPPAFASALAFRRYRRIPARVVGIGGTAIRCRSCIARRGDE</sequence>
<proteinExistence type="predicted"/>
<comment type="caution">
    <text evidence="1">The sequence shown here is derived from an EMBL/GenBank/DDBJ whole genome shotgun (WGS) entry which is preliminary data.</text>
</comment>